<keyword evidence="3" id="KW-1133">Transmembrane helix</keyword>
<keyword evidence="1" id="KW-0175">Coiled coil</keyword>
<dbReference type="GO" id="GO:0005741">
    <property type="term" value="C:mitochondrial outer membrane"/>
    <property type="evidence" value="ECO:0007669"/>
    <property type="project" value="InterPro"/>
</dbReference>
<dbReference type="SUPFAM" id="SSF57959">
    <property type="entry name" value="Leucine zipper domain"/>
    <property type="match status" value="1"/>
</dbReference>
<name>A0A8F2W389_CANAR</name>
<evidence type="ECO:0000256" key="1">
    <source>
        <dbReference type="SAM" id="Coils"/>
    </source>
</evidence>
<evidence type="ECO:0000313" key="5">
    <source>
        <dbReference type="EMBL" id="QWW24904.1"/>
    </source>
</evidence>
<accession>A0A8F2W389</accession>
<dbReference type="CDD" id="cd12193">
    <property type="entry name" value="bZIP_GCN4"/>
    <property type="match status" value="1"/>
</dbReference>
<keyword evidence="3" id="KW-0812">Transmembrane</keyword>
<feature type="region of interest" description="Disordered" evidence="2">
    <location>
        <begin position="288"/>
        <end position="334"/>
    </location>
</feature>
<dbReference type="SUPFAM" id="SSF58113">
    <property type="entry name" value="Apolipoprotein A-I"/>
    <property type="match status" value="1"/>
</dbReference>
<dbReference type="InterPro" id="IPR039453">
    <property type="entry name" value="OM14_C"/>
</dbReference>
<dbReference type="PROSITE" id="PS00036">
    <property type="entry name" value="BZIP_BASIC"/>
    <property type="match status" value="1"/>
</dbReference>
<dbReference type="InterPro" id="IPR004827">
    <property type="entry name" value="bZIP"/>
</dbReference>
<dbReference type="InterPro" id="IPR039454">
    <property type="entry name" value="OM14"/>
</dbReference>
<dbReference type="Pfam" id="PF17304">
    <property type="entry name" value="OM14_C"/>
    <property type="match status" value="1"/>
</dbReference>
<feature type="transmembrane region" description="Helical" evidence="3">
    <location>
        <begin position="164"/>
        <end position="184"/>
    </location>
</feature>
<dbReference type="Proteomes" id="UP000825438">
    <property type="component" value="Chromosome IV"/>
</dbReference>
<gene>
    <name evidence="5" type="ORF">CA7LBN_003761</name>
</gene>
<dbReference type="EMBL" id="CP076752">
    <property type="protein sequence ID" value="QWW24904.1"/>
    <property type="molecule type" value="Genomic_DNA"/>
</dbReference>
<dbReference type="GO" id="GO:1990593">
    <property type="term" value="F:nascent polypeptide-associated complex binding"/>
    <property type="evidence" value="ECO:0007669"/>
    <property type="project" value="InterPro"/>
</dbReference>
<dbReference type="Gene3D" id="3.30.160.60">
    <property type="entry name" value="Classic Zinc Finger"/>
    <property type="match status" value="1"/>
</dbReference>
<feature type="region of interest" description="Disordered" evidence="2">
    <location>
        <begin position="1"/>
        <end position="63"/>
    </location>
</feature>
<feature type="coiled-coil region" evidence="1">
    <location>
        <begin position="347"/>
        <end position="381"/>
    </location>
</feature>
<dbReference type="GO" id="GO:0006626">
    <property type="term" value="P:protein targeting to mitochondrion"/>
    <property type="evidence" value="ECO:0007669"/>
    <property type="project" value="TreeGrafter"/>
</dbReference>
<feature type="domain" description="BZIP" evidence="4">
    <location>
        <begin position="335"/>
        <end position="349"/>
    </location>
</feature>
<feature type="transmembrane region" description="Helical" evidence="3">
    <location>
        <begin position="133"/>
        <end position="152"/>
    </location>
</feature>
<dbReference type="PANTHER" id="PTHR38402">
    <property type="entry name" value="MITOCHONDRIAL OUTER MEMBRANE PROTEIN OM14"/>
    <property type="match status" value="1"/>
</dbReference>
<dbReference type="AlphaFoldDB" id="A0A8F2W389"/>
<evidence type="ECO:0000256" key="3">
    <source>
        <dbReference type="SAM" id="Phobius"/>
    </source>
</evidence>
<evidence type="ECO:0000259" key="4">
    <source>
        <dbReference type="PROSITE" id="PS00036"/>
    </source>
</evidence>
<dbReference type="GO" id="GO:0003700">
    <property type="term" value="F:DNA-binding transcription factor activity"/>
    <property type="evidence" value="ECO:0007669"/>
    <property type="project" value="InterPro"/>
</dbReference>
<protein>
    <recommendedName>
        <fullName evidence="4">BZIP domain-containing protein</fullName>
    </recommendedName>
</protein>
<evidence type="ECO:0000256" key="2">
    <source>
        <dbReference type="SAM" id="MobiDB-lite"/>
    </source>
</evidence>
<dbReference type="Pfam" id="PF07716">
    <property type="entry name" value="bZIP_2"/>
    <property type="match status" value="1"/>
</dbReference>
<dbReference type="InterPro" id="IPR046347">
    <property type="entry name" value="bZIP_sf"/>
</dbReference>
<feature type="compositionally biased region" description="Polar residues" evidence="2">
    <location>
        <begin position="291"/>
        <end position="305"/>
    </location>
</feature>
<keyword evidence="3" id="KW-0472">Membrane</keyword>
<organism evidence="5">
    <name type="scientific">Candidozyma auris</name>
    <name type="common">Yeast</name>
    <name type="synonym">Candida auris</name>
    <dbReference type="NCBI Taxonomy" id="498019"/>
    <lineage>
        <taxon>Eukaryota</taxon>
        <taxon>Fungi</taxon>
        <taxon>Dikarya</taxon>
        <taxon>Ascomycota</taxon>
        <taxon>Saccharomycotina</taxon>
        <taxon>Pichiomycetes</taxon>
        <taxon>Metschnikowiaceae</taxon>
        <taxon>Candidozyma</taxon>
    </lineage>
</organism>
<reference evidence="5" key="1">
    <citation type="submission" date="2021-06" db="EMBL/GenBank/DDBJ databases">
        <title>Candida auris outbreak in lebanese hospital.</title>
        <authorList>
            <person name="Finianos M."/>
        </authorList>
    </citation>
    <scope>NUCLEOTIDE SEQUENCE</scope>
    <source>
        <strain evidence="5">CA7LBN</strain>
    </source>
</reference>
<feature type="compositionally biased region" description="Basic and acidic residues" evidence="2">
    <location>
        <begin position="17"/>
        <end position="63"/>
    </location>
</feature>
<feature type="compositionally biased region" description="Basic residues" evidence="2">
    <location>
        <begin position="311"/>
        <end position="321"/>
    </location>
</feature>
<dbReference type="PANTHER" id="PTHR38402:SF1">
    <property type="entry name" value="MITOCHONDRIAL OUTER MEMBRANE PROTEIN OM14"/>
    <property type="match status" value="1"/>
</dbReference>
<proteinExistence type="predicted"/>
<sequence>MSYAEAAAANGPTGPKVVEDPMHTTPEEAKKEAQQGADKVKKEASKASKDASKEADKLKKDAAKATDEAIKKGKATANNVKKDLKELEKESQPYIDSATKFIKDKYQAAANFVTSYVNKDTVNAAGAELQNPVVLGQLAVILGSATAGWFVYSERARIRTENKYVVGIHAAIITGLVLADGYLFSNLYPNETEEWIQQSWDTQYQHGVLWNNILSEDPHYVADVVGDVKLDELTDISVSSSDLAPISSCAPAFDDFGFTRKRRDSSSCSLESDAPSTAPLRWIDESKTFFPESNPSPTQPGSVSSDDVDKIRKRLRKRKHRPSESGVKSIPANDKRMRNTLAARRYRERQRKDVEILDNRIKQIEEELNSARLEIMWWKMESQRWREEAEKLSKSS</sequence>